<evidence type="ECO:0000256" key="5">
    <source>
        <dbReference type="ARBA" id="ARBA00023014"/>
    </source>
</evidence>
<comment type="cofactor">
    <cofactor evidence="1">
        <name>FAD</name>
        <dbReference type="ChEBI" id="CHEBI:57692"/>
    </cofactor>
</comment>
<dbReference type="GO" id="GO:0050454">
    <property type="term" value="F:coenzyme F420 hydrogenase activity"/>
    <property type="evidence" value="ECO:0007669"/>
    <property type="project" value="UniProtKB-EC"/>
</dbReference>
<evidence type="ECO:0000259" key="8">
    <source>
        <dbReference type="Pfam" id="PF04422"/>
    </source>
</evidence>
<dbReference type="Pfam" id="PF04432">
    <property type="entry name" value="FrhB_FdhB_C"/>
    <property type="match status" value="1"/>
</dbReference>
<keyword evidence="11" id="KW-1185">Reference proteome</keyword>
<dbReference type="AlphaFoldDB" id="A0A0U2TPU0"/>
<dbReference type="GO" id="GO:0016151">
    <property type="term" value="F:nickel cation binding"/>
    <property type="evidence" value="ECO:0007669"/>
    <property type="project" value="InterPro"/>
</dbReference>
<evidence type="ECO:0000256" key="1">
    <source>
        <dbReference type="ARBA" id="ARBA00001974"/>
    </source>
</evidence>
<dbReference type="Gene3D" id="3.10.450.750">
    <property type="match status" value="1"/>
</dbReference>
<dbReference type="NCBIfam" id="TIGR03289">
    <property type="entry name" value="frhB"/>
    <property type="match status" value="1"/>
</dbReference>
<dbReference type="PATRIC" id="fig|230361.4.peg.195"/>
<dbReference type="Proteomes" id="UP000067738">
    <property type="component" value="Chromosome"/>
</dbReference>
<dbReference type="InterPro" id="IPR007525">
    <property type="entry name" value="FrhB_FdhB_C"/>
</dbReference>
<reference evidence="10 11" key="1">
    <citation type="submission" date="2015-04" db="EMBL/GenBank/DDBJ databases">
        <title>The complete genome sequence of the rumen methanogen Methanobrevibacter millerae SM9.</title>
        <authorList>
            <person name="Leahy S.C."/>
            <person name="Kelly W.J."/>
            <person name="Pacheco D.M."/>
            <person name="Li D."/>
            <person name="Altermann E."/>
            <person name="Attwood G.T."/>
        </authorList>
    </citation>
    <scope>NUCLEOTIDE SEQUENCE [LARGE SCALE GENOMIC DNA]</scope>
    <source>
        <strain evidence="10 11">SM9</strain>
    </source>
</reference>
<evidence type="ECO:0000256" key="2">
    <source>
        <dbReference type="ARBA" id="ARBA00022723"/>
    </source>
</evidence>
<evidence type="ECO:0000313" key="11">
    <source>
        <dbReference type="Proteomes" id="UP000067738"/>
    </source>
</evidence>
<accession>A0A0U2TPU0</accession>
<evidence type="ECO:0000256" key="6">
    <source>
        <dbReference type="ARBA" id="ARBA00038369"/>
    </source>
</evidence>
<gene>
    <name evidence="10" type="primary">frhB1</name>
    <name evidence="10" type="ORF">sm9_0194</name>
</gene>
<evidence type="ECO:0000313" key="10">
    <source>
        <dbReference type="EMBL" id="ALT68003.1"/>
    </source>
</evidence>
<keyword evidence="4" id="KW-0408">Iron</keyword>
<dbReference type="EC" id="1.12.98.1" evidence="7"/>
<dbReference type="InterPro" id="IPR017679">
    <property type="entry name" value="FrhB_archaea"/>
</dbReference>
<evidence type="ECO:0000256" key="3">
    <source>
        <dbReference type="ARBA" id="ARBA00023002"/>
    </source>
</evidence>
<sequence>MKMPLGTYKEALSARSTEQKILDVSQDGGIVSALLCYALDEGIIEGAVVAGTPDENWRPVPTVVTSSDEVIAAAGTKYSMSPTLSALKEATRQYGLEKVGVVATPCQVQGLRKAKAYPFTRFVTEKVNLIIGIYCMENFPMASLDTFATAKLGFDSLTEASKMDIGKGKFWLTKDGEDKGLAIKETHGYEQAGCNVCQDYVAEWADVSTGSVGSPDGWSTVLTRTDDGDSIFKAAVDAGLIETKPMDDVKPGLPLLEKLAKGKKDKNTKERERRAKMGVRIPTIY</sequence>
<dbReference type="PANTHER" id="PTHR31332">
    <property type="entry name" value="7-HYDROXYMETHYL CHLOROPHYLL A REDUCTASE, CHLOROPLASTIC"/>
    <property type="match status" value="1"/>
</dbReference>
<comment type="similarity">
    <text evidence="6">Belongs to the FrhB family.</text>
</comment>
<keyword evidence="5" id="KW-0411">Iron-sulfur</keyword>
<dbReference type="NCBIfam" id="NF006807">
    <property type="entry name" value="PRK09325.1"/>
    <property type="match status" value="1"/>
</dbReference>
<evidence type="ECO:0000259" key="9">
    <source>
        <dbReference type="Pfam" id="PF04432"/>
    </source>
</evidence>
<organism evidence="10 11">
    <name type="scientific">Methanobrevibacter millerae</name>
    <dbReference type="NCBI Taxonomy" id="230361"/>
    <lineage>
        <taxon>Archaea</taxon>
        <taxon>Methanobacteriati</taxon>
        <taxon>Methanobacteriota</taxon>
        <taxon>Methanomada group</taxon>
        <taxon>Methanobacteria</taxon>
        <taxon>Methanobacteriales</taxon>
        <taxon>Methanobacteriaceae</taxon>
        <taxon>Methanobrevibacter</taxon>
    </lineage>
</organism>
<dbReference type="PANTHER" id="PTHR31332:SF6">
    <property type="entry name" value="FORMATE DEHYDROGENASE SUBUNIT BETA"/>
    <property type="match status" value="1"/>
</dbReference>
<name>A0A0U2TPU0_9EURY</name>
<evidence type="ECO:0000256" key="4">
    <source>
        <dbReference type="ARBA" id="ARBA00023004"/>
    </source>
</evidence>
<dbReference type="Pfam" id="PF04422">
    <property type="entry name" value="FrhB_FdhB_N"/>
    <property type="match status" value="1"/>
</dbReference>
<dbReference type="GO" id="GO:0050660">
    <property type="term" value="F:flavin adenine dinucleotide binding"/>
    <property type="evidence" value="ECO:0007669"/>
    <property type="project" value="InterPro"/>
</dbReference>
<dbReference type="EMBL" id="CP011266">
    <property type="protein sequence ID" value="ALT68003.1"/>
    <property type="molecule type" value="Genomic_DNA"/>
</dbReference>
<keyword evidence="2" id="KW-0479">Metal-binding</keyword>
<dbReference type="GO" id="GO:0051536">
    <property type="term" value="F:iron-sulfur cluster binding"/>
    <property type="evidence" value="ECO:0007669"/>
    <property type="project" value="UniProtKB-KW"/>
</dbReference>
<dbReference type="InterPro" id="IPR045220">
    <property type="entry name" value="FRHB/FDHB/HCAR-like"/>
</dbReference>
<feature type="domain" description="Coenzyme F420 hydrogenase/dehydrogenase beta subunit N-terminal" evidence="8">
    <location>
        <begin position="12"/>
        <end position="88"/>
    </location>
</feature>
<dbReference type="InterPro" id="IPR007516">
    <property type="entry name" value="Co_F420_Hydgase/DH_bsu_N"/>
</dbReference>
<dbReference type="GO" id="GO:0052592">
    <property type="term" value="F:oxidoreductase activity, acting on CH or CH2 groups, with an iron-sulfur protein as acceptor"/>
    <property type="evidence" value="ECO:0007669"/>
    <property type="project" value="TreeGrafter"/>
</dbReference>
<protein>
    <recommendedName>
        <fullName evidence="7">Coenzyme F420 hydrogenase subunit beta</fullName>
        <ecNumber evidence="7">1.12.98.1</ecNumber>
    </recommendedName>
</protein>
<dbReference type="KEGG" id="mmil:sm9_0194"/>
<keyword evidence="3" id="KW-0560">Oxidoreductase</keyword>
<feature type="domain" description="Coenzyme F420 hydrogenase/dehydrogenase beta subunit C-terminal" evidence="9">
    <location>
        <begin position="97"/>
        <end position="248"/>
    </location>
</feature>
<evidence type="ECO:0000256" key="7">
    <source>
        <dbReference type="NCBIfam" id="TIGR03289"/>
    </source>
</evidence>
<proteinExistence type="inferred from homology"/>